<dbReference type="Proteomes" id="UP000278222">
    <property type="component" value="Unassembled WGS sequence"/>
</dbReference>
<dbReference type="OrthoDB" id="9809616at2"/>
<dbReference type="EMBL" id="RJKX01000014">
    <property type="protein sequence ID" value="ROP90899.1"/>
    <property type="molecule type" value="Genomic_DNA"/>
</dbReference>
<dbReference type="Gene3D" id="3.40.640.10">
    <property type="entry name" value="Type I PLP-dependent aspartate aminotransferase-like (Major domain)"/>
    <property type="match status" value="1"/>
</dbReference>
<evidence type="ECO:0000313" key="5">
    <source>
        <dbReference type="EMBL" id="ROP90899.1"/>
    </source>
</evidence>
<dbReference type="GO" id="GO:0008483">
    <property type="term" value="F:transaminase activity"/>
    <property type="evidence" value="ECO:0007669"/>
    <property type="project" value="UniProtKB-KW"/>
</dbReference>
<comment type="caution">
    <text evidence="5">The sequence shown here is derived from an EMBL/GenBank/DDBJ whole genome shotgun (WGS) entry which is preliminary data.</text>
</comment>
<accession>A0A3N1LJ51</accession>
<evidence type="ECO:0000256" key="1">
    <source>
        <dbReference type="ARBA" id="ARBA00001933"/>
    </source>
</evidence>
<protein>
    <submittedName>
        <fullName evidence="5">Aspartate/methionine/tyrosine aminotransferase</fullName>
    </submittedName>
</protein>
<keyword evidence="3 5" id="KW-0808">Transferase</keyword>
<name>A0A3N1LJ51_9PROT</name>
<sequence>MLNERLEALGDNPFYRLATLLAGTQPLANETPLLMSAGEPQHPPPALLAETVAANAHLWGKYPGNEGSPEFRRAATNWLNRRYGLPEGMIDPERQVLPLVGTKEGLYLLAQVAVPQEKKGKRPTVLLPNPYYHVYNAAAVMSGAEAVFLPATKETGFLPDLDAIPEETLERCALFYLCSPANPQGALADLDYLKRLIALARRYDFVLLADECYAEIYDTVPPPGALEAAAAMGGSTDHVLVMHSLSKRSSAPGIRCGFVAGCPDLLRMFTRLRSYGGSTVPMPLLAAATALWDEETHVAENRALYRQKIDIAERVIGDRFAFYRPPGGFFLWLDVGDGEKATHRLWTQAGIKVVPGGYIARPNADGSNIGQPYIRVALVHDADKVEAGLGRLVRALG</sequence>
<dbReference type="SUPFAM" id="SSF53383">
    <property type="entry name" value="PLP-dependent transferases"/>
    <property type="match status" value="1"/>
</dbReference>
<dbReference type="AlphaFoldDB" id="A0A3N1LJ51"/>
<evidence type="ECO:0000259" key="4">
    <source>
        <dbReference type="Pfam" id="PF00155"/>
    </source>
</evidence>
<reference evidence="5 6" key="1">
    <citation type="submission" date="2018-11" db="EMBL/GenBank/DDBJ databases">
        <title>Genomic Encyclopedia of Type Strains, Phase IV (KMG-IV): sequencing the most valuable type-strain genomes for metagenomic binning, comparative biology and taxonomic classification.</title>
        <authorList>
            <person name="Goeker M."/>
        </authorList>
    </citation>
    <scope>NUCLEOTIDE SEQUENCE [LARGE SCALE GENOMIC DNA]</scope>
    <source>
        <strain evidence="5 6">DSM 5900</strain>
    </source>
</reference>
<feature type="domain" description="Aminotransferase class I/classII large" evidence="4">
    <location>
        <begin position="34"/>
        <end position="391"/>
    </location>
</feature>
<dbReference type="GO" id="GO:0030170">
    <property type="term" value="F:pyridoxal phosphate binding"/>
    <property type="evidence" value="ECO:0007669"/>
    <property type="project" value="InterPro"/>
</dbReference>
<dbReference type="InterPro" id="IPR015421">
    <property type="entry name" value="PyrdxlP-dep_Trfase_major"/>
</dbReference>
<keyword evidence="2 5" id="KW-0032">Aminotransferase</keyword>
<organism evidence="5 6">
    <name type="scientific">Stella humosa</name>
    <dbReference type="NCBI Taxonomy" id="94"/>
    <lineage>
        <taxon>Bacteria</taxon>
        <taxon>Pseudomonadati</taxon>
        <taxon>Pseudomonadota</taxon>
        <taxon>Alphaproteobacteria</taxon>
        <taxon>Rhodospirillales</taxon>
        <taxon>Stellaceae</taxon>
        <taxon>Stella</taxon>
    </lineage>
</organism>
<dbReference type="PANTHER" id="PTHR42832">
    <property type="entry name" value="AMINO ACID AMINOTRANSFERASE"/>
    <property type="match status" value="1"/>
</dbReference>
<dbReference type="Gene3D" id="3.90.1150.10">
    <property type="entry name" value="Aspartate Aminotransferase, domain 1"/>
    <property type="match status" value="1"/>
</dbReference>
<evidence type="ECO:0000256" key="2">
    <source>
        <dbReference type="ARBA" id="ARBA00022576"/>
    </source>
</evidence>
<evidence type="ECO:0000313" key="6">
    <source>
        <dbReference type="Proteomes" id="UP000278222"/>
    </source>
</evidence>
<proteinExistence type="predicted"/>
<comment type="cofactor">
    <cofactor evidence="1">
        <name>pyridoxal 5'-phosphate</name>
        <dbReference type="ChEBI" id="CHEBI:597326"/>
    </cofactor>
</comment>
<evidence type="ECO:0000256" key="3">
    <source>
        <dbReference type="ARBA" id="ARBA00022679"/>
    </source>
</evidence>
<dbReference type="InterPro" id="IPR015422">
    <property type="entry name" value="PyrdxlP-dep_Trfase_small"/>
</dbReference>
<dbReference type="InterPro" id="IPR004839">
    <property type="entry name" value="Aminotransferase_I/II_large"/>
</dbReference>
<dbReference type="PANTHER" id="PTHR42832:SF3">
    <property type="entry name" value="L-GLUTAMINE--4-(METHYLSULFANYL)-2-OXOBUTANOATE AMINOTRANSFERASE"/>
    <property type="match status" value="1"/>
</dbReference>
<dbReference type="CDD" id="cd00609">
    <property type="entry name" value="AAT_like"/>
    <property type="match status" value="1"/>
</dbReference>
<dbReference type="InterPro" id="IPR050881">
    <property type="entry name" value="LL-DAP_aminotransferase"/>
</dbReference>
<dbReference type="InterPro" id="IPR015424">
    <property type="entry name" value="PyrdxlP-dep_Trfase"/>
</dbReference>
<dbReference type="Pfam" id="PF00155">
    <property type="entry name" value="Aminotran_1_2"/>
    <property type="match status" value="1"/>
</dbReference>
<keyword evidence="6" id="KW-1185">Reference proteome</keyword>
<dbReference type="RefSeq" id="WP_123690375.1">
    <property type="nucleotide sequence ID" value="NZ_AP019700.1"/>
</dbReference>
<gene>
    <name evidence="5" type="ORF">EDC65_2759</name>
</gene>